<keyword evidence="7" id="KW-0210">Decarboxylase</keyword>
<dbReference type="GO" id="GO:0005829">
    <property type="term" value="C:cytosol"/>
    <property type="evidence" value="ECO:0007669"/>
    <property type="project" value="TreeGrafter"/>
</dbReference>
<dbReference type="EC" id="4.1.1.45" evidence="4"/>
<feature type="domain" description="Amidohydrolase-related" evidence="11">
    <location>
        <begin position="11"/>
        <end position="319"/>
    </location>
</feature>
<dbReference type="GO" id="GO:0016787">
    <property type="term" value="F:hydrolase activity"/>
    <property type="evidence" value="ECO:0007669"/>
    <property type="project" value="UniProtKB-KW"/>
</dbReference>
<evidence type="ECO:0000256" key="7">
    <source>
        <dbReference type="ARBA" id="ARBA00022793"/>
    </source>
</evidence>
<dbReference type="Proteomes" id="UP000462055">
    <property type="component" value="Unassembled WGS sequence"/>
</dbReference>
<evidence type="ECO:0000313" key="13">
    <source>
        <dbReference type="Proteomes" id="UP000462055"/>
    </source>
</evidence>
<dbReference type="GO" id="GO:0019748">
    <property type="term" value="P:secondary metabolic process"/>
    <property type="evidence" value="ECO:0007669"/>
    <property type="project" value="TreeGrafter"/>
</dbReference>
<proteinExistence type="inferred from homology"/>
<gene>
    <name evidence="12" type="ORF">F8568_024600</name>
</gene>
<evidence type="ECO:0000256" key="4">
    <source>
        <dbReference type="ARBA" id="ARBA00012365"/>
    </source>
</evidence>
<dbReference type="InterPro" id="IPR032465">
    <property type="entry name" value="ACMSD"/>
</dbReference>
<comment type="similarity">
    <text evidence="2">Belongs to the metallo-dependent hydrolases superfamily. ACMSD family.</text>
</comment>
<keyword evidence="13" id="KW-1185">Reference proteome</keyword>
<sequence length="355" mass="37277">MASPEAVSMLDVHTHILPEAVPGPPSEAARRAGWPVVERDGDRRRVLQDGALVRTLTPPGWDAGARLAEMDAAGVGGQVLMPVPFTFLYEADPAVTDRLAREQNEAIAALCAAHPDRFTGLGTVALQDTDRAVAELRRVMGPLGLAGVEIGTHAAGTPLHDPRLAPFFAAAEELGAAVFVHPASPLAPDRTAHNGLAFGLARPVETTLAAGSLVHGGVLVRHPRLRVCLAHGGGCTAMLAGRWQQGWERLPRPDALAAASPRELLGRMWADTLTYDPDALGLAARVFGPGRLVLGTDYPFASAERPPGAAVGRAVRDGALPGHDAGWPAALARNARCFLTGEPPLEREGLTDVPR</sequence>
<keyword evidence="6" id="KW-0479">Metal-binding</keyword>
<evidence type="ECO:0000256" key="6">
    <source>
        <dbReference type="ARBA" id="ARBA00022723"/>
    </source>
</evidence>
<dbReference type="InterPro" id="IPR006680">
    <property type="entry name" value="Amidohydro-rel"/>
</dbReference>
<evidence type="ECO:0000313" key="12">
    <source>
        <dbReference type="EMBL" id="MWA03503.1"/>
    </source>
</evidence>
<comment type="caution">
    <text evidence="12">The sequence shown here is derived from an EMBL/GenBank/DDBJ whole genome shotgun (WGS) entry which is preliminary data.</text>
</comment>
<dbReference type="PANTHER" id="PTHR21240:SF27">
    <property type="entry name" value="2-AMINO-3-CARBOXYMUCONATE-6-SEMIALDEHYDE DECARBOXYLASE"/>
    <property type="match status" value="1"/>
</dbReference>
<dbReference type="InterPro" id="IPR032466">
    <property type="entry name" value="Metal_Hydrolase"/>
</dbReference>
<protein>
    <recommendedName>
        <fullName evidence="5">2-amino-3-carboxymuconate-6-semialdehyde decarboxylase</fullName>
        <ecNumber evidence="4">4.1.1.45</ecNumber>
    </recommendedName>
    <alternativeName>
        <fullName evidence="10">Picolinate carboxylase</fullName>
    </alternativeName>
</protein>
<dbReference type="PANTHER" id="PTHR21240">
    <property type="entry name" value="2-AMINO-3-CARBOXYLMUCONATE-6-SEMIALDEHYDE DECARBOXYLASE"/>
    <property type="match status" value="1"/>
</dbReference>
<evidence type="ECO:0000256" key="9">
    <source>
        <dbReference type="ARBA" id="ARBA00023239"/>
    </source>
</evidence>
<keyword evidence="9" id="KW-0456">Lyase</keyword>
<dbReference type="RefSeq" id="WP_151596048.1">
    <property type="nucleotide sequence ID" value="NZ_WBMS02000020.1"/>
</dbReference>
<evidence type="ECO:0000256" key="1">
    <source>
        <dbReference type="ARBA" id="ARBA00005079"/>
    </source>
</evidence>
<keyword evidence="8" id="KW-0862">Zinc</keyword>
<comment type="subunit">
    <text evidence="3">Monomer.</text>
</comment>
<name>A0A6I4MCS2_9ACTN</name>
<reference evidence="12" key="1">
    <citation type="submission" date="2019-12" db="EMBL/GenBank/DDBJ databases">
        <title>Actinomadura physcomitrii sp. nov., a novel actinomycete isolated from moss [Physcomitrium sphaericum (Ludw) Fuernr].</title>
        <authorList>
            <person name="Zhuang X."/>
        </authorList>
    </citation>
    <scope>NUCLEOTIDE SEQUENCE [LARGE SCALE GENOMIC DNA]</scope>
    <source>
        <strain evidence="12">LD22</strain>
    </source>
</reference>
<accession>A0A6I4MCS2</accession>
<evidence type="ECO:0000256" key="3">
    <source>
        <dbReference type="ARBA" id="ARBA00011245"/>
    </source>
</evidence>
<evidence type="ECO:0000256" key="2">
    <source>
        <dbReference type="ARBA" id="ARBA00005871"/>
    </source>
</evidence>
<dbReference type="GO" id="GO:0001760">
    <property type="term" value="F:aminocarboxymuconate-semialdehyde decarboxylase activity"/>
    <property type="evidence" value="ECO:0007669"/>
    <property type="project" value="UniProtKB-EC"/>
</dbReference>
<evidence type="ECO:0000259" key="11">
    <source>
        <dbReference type="Pfam" id="PF04909"/>
    </source>
</evidence>
<evidence type="ECO:0000256" key="5">
    <source>
        <dbReference type="ARBA" id="ARBA00021214"/>
    </source>
</evidence>
<comment type="pathway">
    <text evidence="1">Secondary metabolite metabolism; quinolate metabolism.</text>
</comment>
<dbReference type="GO" id="GO:0046872">
    <property type="term" value="F:metal ion binding"/>
    <property type="evidence" value="ECO:0007669"/>
    <property type="project" value="UniProtKB-KW"/>
</dbReference>
<dbReference type="Pfam" id="PF04909">
    <property type="entry name" value="Amidohydro_2"/>
    <property type="match status" value="1"/>
</dbReference>
<organism evidence="12 13">
    <name type="scientific">Actinomadura physcomitrii</name>
    <dbReference type="NCBI Taxonomy" id="2650748"/>
    <lineage>
        <taxon>Bacteria</taxon>
        <taxon>Bacillati</taxon>
        <taxon>Actinomycetota</taxon>
        <taxon>Actinomycetes</taxon>
        <taxon>Streptosporangiales</taxon>
        <taxon>Thermomonosporaceae</taxon>
        <taxon>Actinomadura</taxon>
    </lineage>
</organism>
<dbReference type="AlphaFoldDB" id="A0A6I4MCS2"/>
<dbReference type="Gene3D" id="3.20.20.140">
    <property type="entry name" value="Metal-dependent hydrolases"/>
    <property type="match status" value="1"/>
</dbReference>
<dbReference type="EMBL" id="WBMS02000020">
    <property type="protein sequence ID" value="MWA03503.1"/>
    <property type="molecule type" value="Genomic_DNA"/>
</dbReference>
<evidence type="ECO:0000256" key="10">
    <source>
        <dbReference type="ARBA" id="ARBA00031120"/>
    </source>
</evidence>
<dbReference type="SUPFAM" id="SSF51556">
    <property type="entry name" value="Metallo-dependent hydrolases"/>
    <property type="match status" value="1"/>
</dbReference>
<evidence type="ECO:0000256" key="8">
    <source>
        <dbReference type="ARBA" id="ARBA00022833"/>
    </source>
</evidence>